<dbReference type="AlphaFoldDB" id="A0A0A9Y569"/>
<proteinExistence type="predicted"/>
<name>A0A0A9Y569_LYGHE</name>
<sequence>MQTTVHNILLRTRATDKISDENVALHATREALHTLVEGAHALLQPMLTTEYTHGYHPWPAKMRNTTDPLSHILQTRYGVQEVIQLREFLATFNELYVEIHQFVSHSLVVPDINRPMTGRALEVLCARLCLNPLSSS</sequence>
<accession>A0A0A9Y569</accession>
<organism evidence="1">
    <name type="scientific">Lygus hesperus</name>
    <name type="common">Western plant bug</name>
    <dbReference type="NCBI Taxonomy" id="30085"/>
    <lineage>
        <taxon>Eukaryota</taxon>
        <taxon>Metazoa</taxon>
        <taxon>Ecdysozoa</taxon>
        <taxon>Arthropoda</taxon>
        <taxon>Hexapoda</taxon>
        <taxon>Insecta</taxon>
        <taxon>Pterygota</taxon>
        <taxon>Neoptera</taxon>
        <taxon>Paraneoptera</taxon>
        <taxon>Hemiptera</taxon>
        <taxon>Heteroptera</taxon>
        <taxon>Panheteroptera</taxon>
        <taxon>Cimicomorpha</taxon>
        <taxon>Miridae</taxon>
        <taxon>Mirini</taxon>
        <taxon>Lygus</taxon>
    </lineage>
</organism>
<dbReference type="EMBL" id="GBHO01018949">
    <property type="protein sequence ID" value="JAG24655.1"/>
    <property type="molecule type" value="Transcribed_RNA"/>
</dbReference>
<reference evidence="1" key="1">
    <citation type="journal article" date="2014" name="PLoS ONE">
        <title>Transcriptome-Based Identification of ABC Transporters in the Western Tarnished Plant Bug Lygus hesperus.</title>
        <authorList>
            <person name="Hull J.J."/>
            <person name="Chaney K."/>
            <person name="Geib S.M."/>
            <person name="Fabrick J.A."/>
            <person name="Brent C.S."/>
            <person name="Walsh D."/>
            <person name="Lavine L.C."/>
        </authorList>
    </citation>
    <scope>NUCLEOTIDE SEQUENCE</scope>
</reference>
<evidence type="ECO:0000313" key="1">
    <source>
        <dbReference type="EMBL" id="JAG24655.1"/>
    </source>
</evidence>
<dbReference type="EMBL" id="GDHC01021640">
    <property type="protein sequence ID" value="JAP96988.1"/>
    <property type="molecule type" value="Transcribed_RNA"/>
</dbReference>
<reference evidence="2" key="3">
    <citation type="journal article" date="2016" name="Gigascience">
        <title>De novo construction of an expanded transcriptome assembly for the western tarnished plant bug, Lygus hesperus.</title>
        <authorList>
            <person name="Tassone E.E."/>
            <person name="Geib S.M."/>
            <person name="Hall B."/>
            <person name="Fabrick J.A."/>
            <person name="Brent C.S."/>
            <person name="Hull J.J."/>
        </authorList>
    </citation>
    <scope>NUCLEOTIDE SEQUENCE</scope>
</reference>
<gene>
    <name evidence="1" type="primary">celf4</name>
    <name evidence="1" type="ORF">CM83_21277</name>
    <name evidence="2" type="ORF">g.13029</name>
</gene>
<reference evidence="1" key="2">
    <citation type="submission" date="2014-07" db="EMBL/GenBank/DDBJ databases">
        <authorList>
            <person name="Hull J."/>
        </authorList>
    </citation>
    <scope>NUCLEOTIDE SEQUENCE</scope>
</reference>
<evidence type="ECO:0000313" key="2">
    <source>
        <dbReference type="EMBL" id="JAP96988.1"/>
    </source>
</evidence>
<protein>
    <submittedName>
        <fullName evidence="1">CUGBP Elav-like family member 4</fullName>
    </submittedName>
</protein>